<dbReference type="AlphaFoldDB" id="A0A8J3HYH0"/>
<dbReference type="EMBL" id="BNJF01000001">
    <property type="protein sequence ID" value="GHO45501.1"/>
    <property type="molecule type" value="Genomic_DNA"/>
</dbReference>
<evidence type="ECO:0000256" key="1">
    <source>
        <dbReference type="PROSITE-ProRule" id="PRU00325"/>
    </source>
</evidence>
<feature type="compositionally biased region" description="Basic and acidic residues" evidence="2">
    <location>
        <begin position="110"/>
        <end position="122"/>
    </location>
</feature>
<evidence type="ECO:0000256" key="2">
    <source>
        <dbReference type="SAM" id="MobiDB-lite"/>
    </source>
</evidence>
<accession>A0A8J3HYH0</accession>
<dbReference type="RefSeq" id="WP_220194829.1">
    <property type="nucleotide sequence ID" value="NZ_BNJF01000001.1"/>
</dbReference>
<reference evidence="4" key="1">
    <citation type="submission" date="2020-10" db="EMBL/GenBank/DDBJ databases">
        <title>Taxonomic study of unclassified bacteria belonging to the class Ktedonobacteria.</title>
        <authorList>
            <person name="Yabe S."/>
            <person name="Wang C.M."/>
            <person name="Zheng Y."/>
            <person name="Sakai Y."/>
            <person name="Cavaletti L."/>
            <person name="Monciardini P."/>
            <person name="Donadio S."/>
        </authorList>
    </citation>
    <scope>NUCLEOTIDE SEQUENCE</scope>
    <source>
        <strain evidence="4">SOSP1-1</strain>
    </source>
</reference>
<sequence length="434" mass="47952">MGIQITSEQVTAMTPDKASLSNGKKLSGRKHWKTLGQNDDAVWGECQGSALYQVKVEVASLVASCSCPSRKLPCKHALGLLLLAANTPGELATSEPPEWVSSWLEKRAESTQRKEAKSKESKAPSAKTVAKRQQMVDQGLERLDLWLSDLMRNGLGSIEAQPPSYWDKMAKQMVDNQAPGIAARVRRMGESVHATTNWTQQVFVQSGQLALLSQAYRRLDTLPPPLQDDVRAQIGWTLTEDEVIQRGEHVRDTWLFLGNSVEETDKGKTQRTWLYGEQSQRAALLTQFIPRVAQSFPNVYPFGMRQEAELAFWPGAAQLRALIVEQQGALQPLGDSLPGASMLDAFLASAATILARYPWQDTFLGVLCGVTPILTNQNQWALYDRDGQALPLSHGEYWRLLALSGGEPVDLAAIWDSETLQPIGALVAGHYYKL</sequence>
<protein>
    <recommendedName>
        <fullName evidence="3">SWIM-type domain-containing protein</fullName>
    </recommendedName>
</protein>
<comment type="caution">
    <text evidence="4">The sequence shown here is derived from an EMBL/GenBank/DDBJ whole genome shotgun (WGS) entry which is preliminary data.</text>
</comment>
<evidence type="ECO:0000313" key="5">
    <source>
        <dbReference type="Proteomes" id="UP000612362"/>
    </source>
</evidence>
<dbReference type="InterPro" id="IPR007527">
    <property type="entry name" value="Znf_SWIM"/>
</dbReference>
<keyword evidence="1" id="KW-0863">Zinc-finger</keyword>
<dbReference type="Proteomes" id="UP000612362">
    <property type="component" value="Unassembled WGS sequence"/>
</dbReference>
<feature type="region of interest" description="Disordered" evidence="2">
    <location>
        <begin position="110"/>
        <end position="132"/>
    </location>
</feature>
<organism evidence="4 5">
    <name type="scientific">Ktedonospora formicarum</name>
    <dbReference type="NCBI Taxonomy" id="2778364"/>
    <lineage>
        <taxon>Bacteria</taxon>
        <taxon>Bacillati</taxon>
        <taxon>Chloroflexota</taxon>
        <taxon>Ktedonobacteria</taxon>
        <taxon>Ktedonobacterales</taxon>
        <taxon>Ktedonobacteraceae</taxon>
        <taxon>Ktedonospora</taxon>
    </lineage>
</organism>
<keyword evidence="1" id="KW-0862">Zinc</keyword>
<dbReference type="GO" id="GO:0008270">
    <property type="term" value="F:zinc ion binding"/>
    <property type="evidence" value="ECO:0007669"/>
    <property type="project" value="UniProtKB-KW"/>
</dbReference>
<name>A0A8J3HYH0_9CHLR</name>
<gene>
    <name evidence="4" type="ORF">KSX_36640</name>
</gene>
<keyword evidence="5" id="KW-1185">Reference proteome</keyword>
<dbReference type="PROSITE" id="PS50966">
    <property type="entry name" value="ZF_SWIM"/>
    <property type="match status" value="1"/>
</dbReference>
<feature type="domain" description="SWIM-type" evidence="3">
    <location>
        <begin position="52"/>
        <end position="85"/>
    </location>
</feature>
<evidence type="ECO:0000259" key="3">
    <source>
        <dbReference type="PROSITE" id="PS50966"/>
    </source>
</evidence>
<keyword evidence="1" id="KW-0479">Metal-binding</keyword>
<evidence type="ECO:0000313" key="4">
    <source>
        <dbReference type="EMBL" id="GHO45501.1"/>
    </source>
</evidence>
<proteinExistence type="predicted"/>
<dbReference type="Pfam" id="PF04434">
    <property type="entry name" value="SWIM"/>
    <property type="match status" value="1"/>
</dbReference>